<dbReference type="SUPFAM" id="SSF56935">
    <property type="entry name" value="Porins"/>
    <property type="match status" value="1"/>
</dbReference>
<gene>
    <name evidence="2" type="ORF">J7I44_04940</name>
</gene>
<evidence type="ECO:0000313" key="3">
    <source>
        <dbReference type="Proteomes" id="UP000823790"/>
    </source>
</evidence>
<sequence>MSRIFLRAAVLATALSAACAAHASDDGFSWRFSGFGTAGYAATNSDDVLFTNPGQLKGARKGGSALVDSRVGGQIDFSFTPKLGATVQAIAMQDARGRFRPQLEWGFVSYKASDNVTVRLGRLGWPAYLVSDYRYVGYANPWLRAPLEVYNLAALDRYEGADLRWSHDLADGVFTLQLLEGHASSPLPESTERNARIKVNQLSGAYATYEIGNLRVRGGLSTGKATYVSQNTDMLAAGLGMAGYGAVATRLLPQNNRATFLSLGGTYDAHNIMATGEYGKLRSSGLLGVAQGWYGTLGWRHGDWMPYATWAGYSKQDDSDLYAVPPVGPLLPLSMGVSQLAAGNDQHTASLGVRWDAASKLAIKAQFDHVRPSVAGGTFTKIQPGYNGHPVNVVSVAADFVF</sequence>
<evidence type="ECO:0000313" key="2">
    <source>
        <dbReference type="EMBL" id="MBP1473634.1"/>
    </source>
</evidence>
<accession>A0ABS4DKQ8</accession>
<feature type="signal peptide" evidence="1">
    <location>
        <begin position="1"/>
        <end position="23"/>
    </location>
</feature>
<proteinExistence type="predicted"/>
<organism evidence="2 3">
    <name type="scientific">Frateuria flava</name>
    <dbReference type="NCBI Taxonomy" id="2821489"/>
    <lineage>
        <taxon>Bacteria</taxon>
        <taxon>Pseudomonadati</taxon>
        <taxon>Pseudomonadota</taxon>
        <taxon>Gammaproteobacteria</taxon>
        <taxon>Lysobacterales</taxon>
        <taxon>Rhodanobacteraceae</taxon>
        <taxon>Frateuria</taxon>
    </lineage>
</organism>
<dbReference type="Proteomes" id="UP000823790">
    <property type="component" value="Unassembled WGS sequence"/>
</dbReference>
<feature type="chain" id="PRO_5045167146" description="Porin domain-containing protein" evidence="1">
    <location>
        <begin position="24"/>
        <end position="402"/>
    </location>
</feature>
<reference evidence="2 3" key="1">
    <citation type="submission" date="2021-04" db="EMBL/GenBank/DDBJ databases">
        <authorList>
            <person name="Huq M.A."/>
        </authorList>
    </citation>
    <scope>NUCLEOTIDE SEQUENCE [LARGE SCALE GENOMIC DNA]</scope>
    <source>
        <strain evidence="2 3">MAH-13</strain>
    </source>
</reference>
<dbReference type="EMBL" id="JAGJRS010000010">
    <property type="protein sequence ID" value="MBP1473634.1"/>
    <property type="molecule type" value="Genomic_DNA"/>
</dbReference>
<evidence type="ECO:0008006" key="4">
    <source>
        <dbReference type="Google" id="ProtNLM"/>
    </source>
</evidence>
<dbReference type="PROSITE" id="PS51257">
    <property type="entry name" value="PROKAR_LIPOPROTEIN"/>
    <property type="match status" value="1"/>
</dbReference>
<protein>
    <recommendedName>
        <fullName evidence="4">Porin domain-containing protein</fullName>
    </recommendedName>
</protein>
<dbReference type="RefSeq" id="WP_209616725.1">
    <property type="nucleotide sequence ID" value="NZ_JAGJRS010000010.1"/>
</dbReference>
<comment type="caution">
    <text evidence="2">The sequence shown here is derived from an EMBL/GenBank/DDBJ whole genome shotgun (WGS) entry which is preliminary data.</text>
</comment>
<keyword evidence="1" id="KW-0732">Signal</keyword>
<evidence type="ECO:0000256" key="1">
    <source>
        <dbReference type="SAM" id="SignalP"/>
    </source>
</evidence>
<name>A0ABS4DKQ8_9GAMM</name>
<keyword evidence="3" id="KW-1185">Reference proteome</keyword>